<dbReference type="InterPro" id="IPR020472">
    <property type="entry name" value="WD40_PAC1"/>
</dbReference>
<dbReference type="Pfam" id="PF00400">
    <property type="entry name" value="WD40"/>
    <property type="match status" value="6"/>
</dbReference>
<dbReference type="PROSITE" id="PS50082">
    <property type="entry name" value="WD_REPEATS_2"/>
    <property type="match status" value="4"/>
</dbReference>
<feature type="repeat" description="WD" evidence="3">
    <location>
        <begin position="315"/>
        <end position="366"/>
    </location>
</feature>
<dbReference type="InterPro" id="IPR015943">
    <property type="entry name" value="WD40/YVTN_repeat-like_dom_sf"/>
</dbReference>
<evidence type="ECO:0000256" key="2">
    <source>
        <dbReference type="ARBA" id="ARBA00022737"/>
    </source>
</evidence>
<dbReference type="PANTHER" id="PTHR19879:SF9">
    <property type="entry name" value="TRANSCRIPTION INITIATION FACTOR TFIID SUBUNIT 5"/>
    <property type="match status" value="1"/>
</dbReference>
<sequence>MTTLANEKQRTTVSKKVLYQSKKEKTQLIIQHWIRILNIKLGWIHDFDKLVANYIATVFILDTFISSSKLIKTFCGHIDNVWSIDYSTFDCNHLLCSGSSDATIRVWDIDANKQIQLLNNENSSSVYCVKFSSYHYHNYHRNIICFCSYDNTIRFWDIKDNQQLQIFNEHTRWVGGIEFSSFNGGRYLCSGSADTTMRLWDVETSKSLHVFDGHTSAVRCVDFSPLQNSNNDNKNNNIGVIGGNGYTICSGSWEAIINIWDIETTKQLNTFEGHKRGVNSVKYGSNELINTILSGSEEGSVRLWDIRSGKQIQVFYGHTDWVNTVEYSPFIVNNIEVDFNSNVICSGSSDNTIRFWDVRSNKKELYVINGDKEIICFKFLQIKKNKNNCYDINLCYGSRNGLIHIWG</sequence>
<feature type="repeat" description="WD" evidence="3">
    <location>
        <begin position="74"/>
        <end position="117"/>
    </location>
</feature>
<gene>
    <name evidence="4" type="ORF">RFI_31264</name>
</gene>
<dbReference type="Gene3D" id="2.130.10.10">
    <property type="entry name" value="YVTN repeat-like/Quinoprotein amine dehydrogenase"/>
    <property type="match status" value="3"/>
</dbReference>
<accession>X6LXN0</accession>
<evidence type="ECO:0000313" key="5">
    <source>
        <dbReference type="Proteomes" id="UP000023152"/>
    </source>
</evidence>
<protein>
    <submittedName>
        <fullName evidence="4">WD-repeat protein</fullName>
    </submittedName>
</protein>
<proteinExistence type="predicted"/>
<dbReference type="InterPro" id="IPR001680">
    <property type="entry name" value="WD40_rpt"/>
</dbReference>
<dbReference type="CDD" id="cd00200">
    <property type="entry name" value="WD40"/>
    <property type="match status" value="1"/>
</dbReference>
<dbReference type="PRINTS" id="PR00320">
    <property type="entry name" value="GPROTEINBRPT"/>
</dbReference>
<dbReference type="PANTHER" id="PTHR19879">
    <property type="entry name" value="TRANSCRIPTION INITIATION FACTOR TFIID"/>
    <property type="match status" value="1"/>
</dbReference>
<dbReference type="OrthoDB" id="60955at2759"/>
<feature type="repeat" description="WD" evidence="3">
    <location>
        <begin position="167"/>
        <end position="210"/>
    </location>
</feature>
<keyword evidence="5" id="KW-1185">Reference proteome</keyword>
<dbReference type="EMBL" id="ASPP01027462">
    <property type="protein sequence ID" value="ETO06131.1"/>
    <property type="molecule type" value="Genomic_DNA"/>
</dbReference>
<dbReference type="InterPro" id="IPR019775">
    <property type="entry name" value="WD40_repeat_CS"/>
</dbReference>
<organism evidence="4 5">
    <name type="scientific">Reticulomyxa filosa</name>
    <dbReference type="NCBI Taxonomy" id="46433"/>
    <lineage>
        <taxon>Eukaryota</taxon>
        <taxon>Sar</taxon>
        <taxon>Rhizaria</taxon>
        <taxon>Retaria</taxon>
        <taxon>Foraminifera</taxon>
        <taxon>Monothalamids</taxon>
        <taxon>Reticulomyxidae</taxon>
        <taxon>Reticulomyxa</taxon>
    </lineage>
</organism>
<reference evidence="4 5" key="1">
    <citation type="journal article" date="2013" name="Curr. Biol.">
        <title>The Genome of the Foraminiferan Reticulomyxa filosa.</title>
        <authorList>
            <person name="Glockner G."/>
            <person name="Hulsmann N."/>
            <person name="Schleicher M."/>
            <person name="Noegel A.A."/>
            <person name="Eichinger L."/>
            <person name="Gallinger C."/>
            <person name="Pawlowski J."/>
            <person name="Sierra R."/>
            <person name="Euteneuer U."/>
            <person name="Pillet L."/>
            <person name="Moustafa A."/>
            <person name="Platzer M."/>
            <person name="Groth M."/>
            <person name="Szafranski K."/>
            <person name="Schliwa M."/>
        </authorList>
    </citation>
    <scope>NUCLEOTIDE SEQUENCE [LARGE SCALE GENOMIC DNA]</scope>
</reference>
<keyword evidence="2" id="KW-0677">Repeat</keyword>
<feature type="repeat" description="WD" evidence="3">
    <location>
        <begin position="271"/>
        <end position="314"/>
    </location>
</feature>
<dbReference type="Proteomes" id="UP000023152">
    <property type="component" value="Unassembled WGS sequence"/>
</dbReference>
<evidence type="ECO:0000313" key="4">
    <source>
        <dbReference type="EMBL" id="ETO06131.1"/>
    </source>
</evidence>
<dbReference type="InterPro" id="IPR036322">
    <property type="entry name" value="WD40_repeat_dom_sf"/>
</dbReference>
<dbReference type="PROSITE" id="PS50294">
    <property type="entry name" value="WD_REPEATS_REGION"/>
    <property type="match status" value="4"/>
</dbReference>
<comment type="caution">
    <text evidence="4">The sequence shown here is derived from an EMBL/GenBank/DDBJ whole genome shotgun (WGS) entry which is preliminary data.</text>
</comment>
<dbReference type="PROSITE" id="PS00678">
    <property type="entry name" value="WD_REPEATS_1"/>
    <property type="match status" value="3"/>
</dbReference>
<evidence type="ECO:0000256" key="3">
    <source>
        <dbReference type="PROSITE-ProRule" id="PRU00221"/>
    </source>
</evidence>
<dbReference type="SMART" id="SM00320">
    <property type="entry name" value="WD40"/>
    <property type="match status" value="7"/>
</dbReference>
<evidence type="ECO:0000256" key="1">
    <source>
        <dbReference type="ARBA" id="ARBA00022574"/>
    </source>
</evidence>
<dbReference type="AlphaFoldDB" id="X6LXN0"/>
<dbReference type="SUPFAM" id="SSF50978">
    <property type="entry name" value="WD40 repeat-like"/>
    <property type="match status" value="1"/>
</dbReference>
<keyword evidence="1 3" id="KW-0853">WD repeat</keyword>
<name>X6LXN0_RETFI</name>